<gene>
    <name evidence="6" type="ORF">BEN49_11815</name>
</gene>
<dbReference type="OrthoDB" id="9786272at2"/>
<keyword evidence="3" id="KW-0418">Kinase</keyword>
<dbReference type="InterPro" id="IPR049382">
    <property type="entry name" value="FGGY_C_2"/>
</dbReference>
<reference evidence="6 7" key="1">
    <citation type="submission" date="2016-08" db="EMBL/GenBank/DDBJ databases">
        <title>Hymenobacter coccineus sp. nov., Hymenobacter lapidarius sp. nov. and Hymenobacter glacialis sp. nov., isolated from Antarctic soil.</title>
        <authorList>
            <person name="Sedlacek I."/>
            <person name="Kralova S."/>
            <person name="Kyrova K."/>
            <person name="Maslanova I."/>
            <person name="Stankova E."/>
            <person name="Vrbovska V."/>
            <person name="Nemec M."/>
            <person name="Bartak M."/>
            <person name="Svec P."/>
            <person name="Busse H.-J."/>
            <person name="Pantucek R."/>
        </authorList>
    </citation>
    <scope>NUCLEOTIDE SEQUENCE [LARGE SCALE GENOMIC DNA]</scope>
    <source>
        <strain evidence="6 7">CCM 8649</strain>
    </source>
</reference>
<comment type="caution">
    <text evidence="6">The sequence shown here is derived from an EMBL/GenBank/DDBJ whole genome shotgun (WGS) entry which is preliminary data.</text>
</comment>
<feature type="domain" description="Carbohydrate kinase FGGY C-terminal" evidence="5">
    <location>
        <begin position="243"/>
        <end position="435"/>
    </location>
</feature>
<keyword evidence="2" id="KW-0808">Transferase</keyword>
<dbReference type="InterPro" id="IPR050406">
    <property type="entry name" value="FGGY_Carb_Kinase"/>
</dbReference>
<dbReference type="Proteomes" id="UP000177506">
    <property type="component" value="Unassembled WGS sequence"/>
</dbReference>
<dbReference type="PANTHER" id="PTHR43095">
    <property type="entry name" value="SUGAR KINASE"/>
    <property type="match status" value="1"/>
</dbReference>
<dbReference type="Gene3D" id="3.30.420.40">
    <property type="match status" value="2"/>
</dbReference>
<dbReference type="CDD" id="cd07772">
    <property type="entry name" value="ASKHA_NBD_FGGY_NaCK-like"/>
    <property type="match status" value="1"/>
</dbReference>
<feature type="domain" description="Carbohydrate kinase FGGY N-terminal" evidence="4">
    <location>
        <begin position="6"/>
        <end position="193"/>
    </location>
</feature>
<evidence type="ECO:0000256" key="1">
    <source>
        <dbReference type="ARBA" id="ARBA00009156"/>
    </source>
</evidence>
<name>A0A1G1SZF1_9BACT</name>
<dbReference type="GO" id="GO:0005975">
    <property type="term" value="P:carbohydrate metabolic process"/>
    <property type="evidence" value="ECO:0007669"/>
    <property type="project" value="InterPro"/>
</dbReference>
<evidence type="ECO:0000259" key="4">
    <source>
        <dbReference type="Pfam" id="PF00370"/>
    </source>
</evidence>
<protein>
    <recommendedName>
        <fullName evidence="8">Carbohydrate kinase</fullName>
    </recommendedName>
</protein>
<evidence type="ECO:0000313" key="7">
    <source>
        <dbReference type="Proteomes" id="UP000177506"/>
    </source>
</evidence>
<dbReference type="SUPFAM" id="SSF53067">
    <property type="entry name" value="Actin-like ATPase domain"/>
    <property type="match status" value="2"/>
</dbReference>
<dbReference type="EMBL" id="MDZA01000410">
    <property type="protein sequence ID" value="OGX84010.1"/>
    <property type="molecule type" value="Genomic_DNA"/>
</dbReference>
<dbReference type="RefSeq" id="WP_070746016.1">
    <property type="nucleotide sequence ID" value="NZ_MDZA01000410.1"/>
</dbReference>
<evidence type="ECO:0000313" key="6">
    <source>
        <dbReference type="EMBL" id="OGX84010.1"/>
    </source>
</evidence>
<evidence type="ECO:0000256" key="2">
    <source>
        <dbReference type="ARBA" id="ARBA00022679"/>
    </source>
</evidence>
<dbReference type="Pfam" id="PF00370">
    <property type="entry name" value="FGGY_N"/>
    <property type="match status" value="1"/>
</dbReference>
<evidence type="ECO:0000256" key="3">
    <source>
        <dbReference type="ARBA" id="ARBA00022777"/>
    </source>
</evidence>
<dbReference type="Pfam" id="PF21546">
    <property type="entry name" value="FGGY_C_2"/>
    <property type="match status" value="1"/>
</dbReference>
<dbReference type="InterPro" id="IPR018484">
    <property type="entry name" value="FGGY_N"/>
</dbReference>
<dbReference type="AlphaFoldDB" id="A0A1G1SZF1"/>
<accession>A0A1G1SZF1</accession>
<dbReference type="GO" id="GO:0016301">
    <property type="term" value="F:kinase activity"/>
    <property type="evidence" value="ECO:0007669"/>
    <property type="project" value="UniProtKB-KW"/>
</dbReference>
<sequence>MRKPVYAIFDVGKTNKKILLFGEDHQLLEERQHVCLETVDDDGFPCETLERLSHWVLSNWHELRHHPNYLLKGVNFTAYGASFVHLGANGQPVAPLYNYLKPLPERIAAQFYAALGEPVEEFATATCSPRLGMLNSSLQLYWLKHARPALYAQVHTSLHLPQYLSYLITGEKFSDYTSVGCHTALWDFARHDYHAWVRREGLDAKLAPLLQDPIAAVVDGVLVGVGLHDSSAAVLPYLRAHSQPFLLVSTGTWAVTFNPFNQQPLTTELLRRDCLSFLSPKGQGVLAARVFLGHEHDYQVQRIAEHFRIEPELRNEFYKSQVKAQPLDPATAPFQPWCMHGTGPYPEQPTQVWDLAGFRTAGDAYQHLMSGLVEVLVTSIKLVWQEESTIFLDGGFARNPLFRELLAEAFPGVTLHTLEVPQATALGALLYLEQGVAQKKTEALFP</sequence>
<comment type="similarity">
    <text evidence="1">Belongs to the FGGY kinase family.</text>
</comment>
<evidence type="ECO:0000259" key="5">
    <source>
        <dbReference type="Pfam" id="PF21546"/>
    </source>
</evidence>
<organism evidence="6 7">
    <name type="scientific">Hymenobacter coccineus</name>
    <dbReference type="NCBI Taxonomy" id="1908235"/>
    <lineage>
        <taxon>Bacteria</taxon>
        <taxon>Pseudomonadati</taxon>
        <taxon>Bacteroidota</taxon>
        <taxon>Cytophagia</taxon>
        <taxon>Cytophagales</taxon>
        <taxon>Hymenobacteraceae</taxon>
        <taxon>Hymenobacter</taxon>
    </lineage>
</organism>
<keyword evidence="7" id="KW-1185">Reference proteome</keyword>
<evidence type="ECO:0008006" key="8">
    <source>
        <dbReference type="Google" id="ProtNLM"/>
    </source>
</evidence>
<dbReference type="InterPro" id="IPR043129">
    <property type="entry name" value="ATPase_NBD"/>
</dbReference>
<proteinExistence type="inferred from homology"/>